<reference evidence="2 3" key="1">
    <citation type="journal article" date="2019" name="Int. J. Syst. Evol. Microbiol.">
        <title>The Global Catalogue of Microorganisms (GCM) 10K type strain sequencing project: providing services to taxonomists for standard genome sequencing and annotation.</title>
        <authorList>
            <consortium name="The Broad Institute Genomics Platform"/>
            <consortium name="The Broad Institute Genome Sequencing Center for Infectious Disease"/>
            <person name="Wu L."/>
            <person name="Ma J."/>
        </authorList>
    </citation>
    <scope>NUCLEOTIDE SEQUENCE [LARGE SCALE GENOMIC DNA]</scope>
    <source>
        <strain evidence="2 3">CGMCC 1.12553</strain>
    </source>
</reference>
<comment type="caution">
    <text evidence="2">The sequence shown here is derived from an EMBL/GenBank/DDBJ whole genome shotgun (WGS) entry which is preliminary data.</text>
</comment>
<accession>A0ABD5PID1</accession>
<protein>
    <submittedName>
        <fullName evidence="2">Uncharacterized protein</fullName>
    </submittedName>
</protein>
<keyword evidence="3" id="KW-1185">Reference proteome</keyword>
<keyword evidence="1" id="KW-0812">Transmembrane</keyword>
<keyword evidence="1" id="KW-1133">Transmembrane helix</keyword>
<dbReference type="RefSeq" id="WP_267621018.1">
    <property type="nucleotide sequence ID" value="NZ_JAODIW010000005.1"/>
</dbReference>
<organism evidence="2 3">
    <name type="scientific">Halobium salinum</name>
    <dbReference type="NCBI Taxonomy" id="1364940"/>
    <lineage>
        <taxon>Archaea</taxon>
        <taxon>Methanobacteriati</taxon>
        <taxon>Methanobacteriota</taxon>
        <taxon>Stenosarchaea group</taxon>
        <taxon>Halobacteria</taxon>
        <taxon>Halobacteriales</taxon>
        <taxon>Haloferacaceae</taxon>
        <taxon>Halobium</taxon>
    </lineage>
</organism>
<gene>
    <name evidence="2" type="ORF">ACFO0N_22065</name>
</gene>
<evidence type="ECO:0000256" key="1">
    <source>
        <dbReference type="SAM" id="Phobius"/>
    </source>
</evidence>
<name>A0ABD5PID1_9EURY</name>
<feature type="transmembrane region" description="Helical" evidence="1">
    <location>
        <begin position="7"/>
        <end position="26"/>
    </location>
</feature>
<dbReference type="Proteomes" id="UP001595921">
    <property type="component" value="Unassembled WGS sequence"/>
</dbReference>
<dbReference type="EMBL" id="JBHSDS010000017">
    <property type="protein sequence ID" value="MFC4360635.1"/>
    <property type="molecule type" value="Genomic_DNA"/>
</dbReference>
<evidence type="ECO:0000313" key="2">
    <source>
        <dbReference type="EMBL" id="MFC4360635.1"/>
    </source>
</evidence>
<sequence>MAELKQWLAWLSPGALILLGVVLFFFPLPPTTLAGVILIAVGLVLWIIEWASTDDTDTTQEMPN</sequence>
<keyword evidence="1" id="KW-0472">Membrane</keyword>
<proteinExistence type="predicted"/>
<dbReference type="AlphaFoldDB" id="A0ABD5PID1"/>
<feature type="transmembrane region" description="Helical" evidence="1">
    <location>
        <begin position="32"/>
        <end position="52"/>
    </location>
</feature>
<evidence type="ECO:0000313" key="3">
    <source>
        <dbReference type="Proteomes" id="UP001595921"/>
    </source>
</evidence>